<dbReference type="InterPro" id="IPR027417">
    <property type="entry name" value="P-loop_NTPase"/>
</dbReference>
<dbReference type="FunFam" id="3.40.50.300:FF:001315">
    <property type="entry name" value="SNF2 family helicase/ATPase PasG"/>
    <property type="match status" value="1"/>
</dbReference>
<sequence>LGKCCSCLSFPLRLHPPTSSNSYLLWRQTSDSDPSGLYHDSIFPHAFLLSQLYHFQHFRYQGAQTKSLNLACWWQYHHRFSARSLLCLSLSLSSSLSTFLDGQLATLPRKFINVTIQARYTQLPDFDMDSSATSEVESVMSTNRRLDTSAPSSPPRDDSVEPIDAEFKSIMEEEAKARAANEKKTKAAKKAQNAKNRRKKKNELSKEERQRRARELEGLLARSAAFSDMLVTKTQALGRVGTSLEGETLGDHKLAMASQPKLMTGGEMRDYQLEGLTWMAEICIQGLSGILADEMGLGKTVQTISLIAHTREQNYLGPHLIVAPLSTLSNWMDEFEKWCPDIPVVLFHGDAKQRAKIKREQLDPNMKNGMPTKKFPVVCTSYEMVLRERATLAKFQWAFIIIDEGHRMKNFESKLFQELENFTSATRLLITGTPLQNNLRELWALLHFLMPGIFKDWEAFEEWFNFDDLQDEEGTEEFIADRENQELIKKIHVILQPLLLRRVKADVAAHLPKKREYILFAPMTKEQTDIYNAINDKNVDTRAYLENKVVERLTATIGAPVKTEVASVKEMDIPIRSSPRKAKPKATPEPKKPNAFSAMMSRARGSSSKTENSGKAPSKTPSNASSRASSKRKEAPASETPLAKSAKSSRQSTPSTTTRGRVTRGRRRYVDSDPDDEDKLSDDEFEAKLAREAEDDDKDDATIVMSAEEQRRVNILEQAKKEMSAKKLGNPDMQLRLVCNSPHNFFDPWSYEDSPPVDESIVTSSGKMLMLDRLLPVLFAKGHKVLIFSQFKTQLDILQDYCELRKWNACRLDGSVSQESRRDQIKEFNENPEFKIFLLSTRAGGQGINLASADTVILFDSDWNPQQDLQAQDRCHRIGQNRPVIVYRLATKGTVEEELLLSADAKRRLEKLIIKKGSFKTMGQKVNLKEDLDKETLKSLLLKDGQIFKQSGDHEILSDEDLEVLCDRSDEAYSQAAQGTANADGYKVIETTSGGITIAGQDAA</sequence>
<dbReference type="InterPro" id="IPR000330">
    <property type="entry name" value="SNF2_N"/>
</dbReference>
<feature type="non-terminal residue" evidence="12">
    <location>
        <position position="1"/>
    </location>
</feature>
<reference evidence="12 13" key="1">
    <citation type="submission" date="2015-06" db="EMBL/GenBank/DDBJ databases">
        <title>Survival trade-offs in plant roots during colonization by closely related pathogenic and mutualistic fungi.</title>
        <authorList>
            <person name="Hacquard S."/>
            <person name="Kracher B."/>
            <person name="Hiruma K."/>
            <person name="Weinman A."/>
            <person name="Muench P."/>
            <person name="Garrido Oter R."/>
            <person name="Ver Loren van Themaat E."/>
            <person name="Dallerey J.-F."/>
            <person name="Damm U."/>
            <person name="Henrissat B."/>
            <person name="Lespinet O."/>
            <person name="Thon M."/>
            <person name="Kemen E."/>
            <person name="McHardy A.C."/>
            <person name="Schulze-Lefert P."/>
            <person name="O'Connell R.J."/>
        </authorList>
    </citation>
    <scope>NUCLEOTIDE SEQUENCE [LARGE SCALE GENOMIC DNA]</scope>
    <source>
        <strain evidence="12 13">0861</strain>
    </source>
</reference>
<evidence type="ECO:0000256" key="5">
    <source>
        <dbReference type="ARBA" id="ARBA00022806"/>
    </source>
</evidence>
<evidence type="ECO:0000256" key="9">
    <source>
        <dbReference type="SAM" id="MobiDB-lite"/>
    </source>
</evidence>
<keyword evidence="3" id="KW-0547">Nucleotide-binding</keyword>
<feature type="compositionally biased region" description="Low complexity" evidence="9">
    <location>
        <begin position="593"/>
        <end position="608"/>
    </location>
</feature>
<dbReference type="Pfam" id="PF00271">
    <property type="entry name" value="Helicase_C"/>
    <property type="match status" value="1"/>
</dbReference>
<dbReference type="InterPro" id="IPR049730">
    <property type="entry name" value="SNF2/RAD54-like_C"/>
</dbReference>
<dbReference type="FunFam" id="3.40.50.10810:FF:000015">
    <property type="entry name" value="lymphoid-specific helicase isoform X1"/>
    <property type="match status" value="1"/>
</dbReference>
<dbReference type="GO" id="GO:0004386">
    <property type="term" value="F:helicase activity"/>
    <property type="evidence" value="ECO:0007669"/>
    <property type="project" value="UniProtKB-KW"/>
</dbReference>
<comment type="caution">
    <text evidence="12">The sequence shown here is derived from an EMBL/GenBank/DDBJ whole genome shotgun (WGS) entry which is preliminary data.</text>
</comment>
<dbReference type="Pfam" id="PF00176">
    <property type="entry name" value="SNF2-rel_dom"/>
    <property type="match status" value="1"/>
</dbReference>
<dbReference type="AlphaFoldDB" id="A0A166V1S6"/>
<dbReference type="PROSITE" id="PS51192">
    <property type="entry name" value="HELICASE_ATP_BIND_1"/>
    <property type="match status" value="1"/>
</dbReference>
<comment type="subcellular location">
    <subcellularLocation>
        <location evidence="1">Nucleus</location>
    </subcellularLocation>
</comment>
<keyword evidence="5" id="KW-0347">Helicase</keyword>
<evidence type="ECO:0000256" key="6">
    <source>
        <dbReference type="ARBA" id="ARBA00022840"/>
    </source>
</evidence>
<evidence type="ECO:0000256" key="8">
    <source>
        <dbReference type="ARBA" id="ARBA00023242"/>
    </source>
</evidence>
<dbReference type="GO" id="GO:0005524">
    <property type="term" value="F:ATP binding"/>
    <property type="evidence" value="ECO:0007669"/>
    <property type="project" value="UniProtKB-KW"/>
</dbReference>
<dbReference type="SMART" id="SM00487">
    <property type="entry name" value="DEXDc"/>
    <property type="match status" value="1"/>
</dbReference>
<dbReference type="SMART" id="SM00490">
    <property type="entry name" value="HELICc"/>
    <property type="match status" value="1"/>
</dbReference>
<comment type="similarity">
    <text evidence="2">Belongs to the SNF2/RAD54 helicase family.</text>
</comment>
<feature type="region of interest" description="Disordered" evidence="9">
    <location>
        <begin position="176"/>
        <end position="211"/>
    </location>
</feature>
<dbReference type="EMBL" id="LFIV01000037">
    <property type="protein sequence ID" value="KZL74063.1"/>
    <property type="molecule type" value="Genomic_DNA"/>
</dbReference>
<feature type="domain" description="Helicase C-terminal" evidence="11">
    <location>
        <begin position="770"/>
        <end position="940"/>
    </location>
</feature>
<evidence type="ECO:0000256" key="2">
    <source>
        <dbReference type="ARBA" id="ARBA00007025"/>
    </source>
</evidence>
<dbReference type="PROSITE" id="PS51194">
    <property type="entry name" value="HELICASE_CTER"/>
    <property type="match status" value="1"/>
</dbReference>
<dbReference type="STRING" id="708197.A0A166V1S6"/>
<dbReference type="Proteomes" id="UP000076552">
    <property type="component" value="Unassembled WGS sequence"/>
</dbReference>
<dbReference type="InterPro" id="IPR001650">
    <property type="entry name" value="Helicase_C-like"/>
</dbReference>
<keyword evidence="13" id="KW-1185">Reference proteome</keyword>
<organism evidence="12 13">
    <name type="scientific">Colletotrichum tofieldiae</name>
    <dbReference type="NCBI Taxonomy" id="708197"/>
    <lineage>
        <taxon>Eukaryota</taxon>
        <taxon>Fungi</taxon>
        <taxon>Dikarya</taxon>
        <taxon>Ascomycota</taxon>
        <taxon>Pezizomycotina</taxon>
        <taxon>Sordariomycetes</taxon>
        <taxon>Hypocreomycetidae</taxon>
        <taxon>Glomerellales</taxon>
        <taxon>Glomerellaceae</taxon>
        <taxon>Colletotrichum</taxon>
        <taxon>Colletotrichum spaethianum species complex</taxon>
    </lineage>
</organism>
<name>A0A166V1S6_9PEZI</name>
<accession>A0A166V1S6</accession>
<dbReference type="Gene3D" id="3.40.50.300">
    <property type="entry name" value="P-loop containing nucleotide triphosphate hydrolases"/>
    <property type="match status" value="1"/>
</dbReference>
<feature type="compositionally biased region" description="Basic and acidic residues" evidence="9">
    <location>
        <begin position="202"/>
        <end position="211"/>
    </location>
</feature>
<evidence type="ECO:0000256" key="4">
    <source>
        <dbReference type="ARBA" id="ARBA00022801"/>
    </source>
</evidence>
<feature type="domain" description="Helicase ATP-binding" evidence="10">
    <location>
        <begin position="280"/>
        <end position="452"/>
    </location>
</feature>
<feature type="region of interest" description="Disordered" evidence="9">
    <location>
        <begin position="137"/>
        <end position="161"/>
    </location>
</feature>
<dbReference type="InterPro" id="IPR038718">
    <property type="entry name" value="SNF2-like_sf"/>
</dbReference>
<evidence type="ECO:0000259" key="10">
    <source>
        <dbReference type="PROSITE" id="PS51192"/>
    </source>
</evidence>
<gene>
    <name evidence="12" type="ORF">CT0861_00139</name>
</gene>
<keyword evidence="7" id="KW-0175">Coiled coil</keyword>
<dbReference type="InterPro" id="IPR014001">
    <property type="entry name" value="Helicase_ATP-bd"/>
</dbReference>
<evidence type="ECO:0000313" key="13">
    <source>
        <dbReference type="Proteomes" id="UP000076552"/>
    </source>
</evidence>
<dbReference type="Gene3D" id="3.40.50.10810">
    <property type="entry name" value="Tandem AAA-ATPase domain"/>
    <property type="match status" value="1"/>
</dbReference>
<feature type="compositionally biased region" description="Low complexity" evidence="9">
    <location>
        <begin position="648"/>
        <end position="660"/>
    </location>
</feature>
<proteinExistence type="inferred from homology"/>
<feature type="compositionally biased region" description="Acidic residues" evidence="9">
    <location>
        <begin position="672"/>
        <end position="683"/>
    </location>
</feature>
<keyword evidence="6" id="KW-0067">ATP-binding</keyword>
<evidence type="ECO:0000256" key="7">
    <source>
        <dbReference type="ARBA" id="ARBA00023054"/>
    </source>
</evidence>
<dbReference type="PANTHER" id="PTHR10799">
    <property type="entry name" value="SNF2/RAD54 HELICASE FAMILY"/>
    <property type="match status" value="1"/>
</dbReference>
<evidence type="ECO:0000259" key="11">
    <source>
        <dbReference type="PROSITE" id="PS51194"/>
    </source>
</evidence>
<evidence type="ECO:0000313" key="12">
    <source>
        <dbReference type="EMBL" id="KZL74063.1"/>
    </source>
</evidence>
<dbReference type="CDD" id="cd18793">
    <property type="entry name" value="SF2_C_SNF"/>
    <property type="match status" value="1"/>
</dbReference>
<evidence type="ECO:0000256" key="3">
    <source>
        <dbReference type="ARBA" id="ARBA00022741"/>
    </source>
</evidence>
<keyword evidence="4" id="KW-0378">Hydrolase</keyword>
<protein>
    <submittedName>
        <fullName evidence="12">ISWI chromatin-remodeling complex ATPase</fullName>
    </submittedName>
</protein>
<dbReference type="GO" id="GO:0016787">
    <property type="term" value="F:hydrolase activity"/>
    <property type="evidence" value="ECO:0007669"/>
    <property type="project" value="UniProtKB-KW"/>
</dbReference>
<dbReference type="GO" id="GO:0005634">
    <property type="term" value="C:nucleus"/>
    <property type="evidence" value="ECO:0007669"/>
    <property type="project" value="UniProtKB-SubCell"/>
</dbReference>
<dbReference type="SUPFAM" id="SSF52540">
    <property type="entry name" value="P-loop containing nucleoside triphosphate hydrolases"/>
    <property type="match status" value="2"/>
</dbReference>
<feature type="region of interest" description="Disordered" evidence="9">
    <location>
        <begin position="572"/>
        <end position="683"/>
    </location>
</feature>
<feature type="compositionally biased region" description="Basic and acidic residues" evidence="9">
    <location>
        <begin position="176"/>
        <end position="185"/>
    </location>
</feature>
<keyword evidence="8" id="KW-0539">Nucleus</keyword>
<evidence type="ECO:0000256" key="1">
    <source>
        <dbReference type="ARBA" id="ARBA00004123"/>
    </source>
</evidence>